<accession>A0A183TIQ3</accession>
<feature type="region of interest" description="Disordered" evidence="1">
    <location>
        <begin position="35"/>
        <end position="55"/>
    </location>
</feature>
<feature type="transmembrane region" description="Helical" evidence="2">
    <location>
        <begin position="153"/>
        <end position="175"/>
    </location>
</feature>
<dbReference type="Proteomes" id="UP000275846">
    <property type="component" value="Unassembled WGS sequence"/>
</dbReference>
<proteinExistence type="predicted"/>
<keyword evidence="2" id="KW-1133">Transmembrane helix</keyword>
<evidence type="ECO:0000313" key="3">
    <source>
        <dbReference type="EMBL" id="VDM02737.1"/>
    </source>
</evidence>
<organism evidence="5">
    <name type="scientific">Schistocephalus solidus</name>
    <name type="common">Tapeworm</name>
    <dbReference type="NCBI Taxonomy" id="70667"/>
    <lineage>
        <taxon>Eukaryota</taxon>
        <taxon>Metazoa</taxon>
        <taxon>Spiralia</taxon>
        <taxon>Lophotrochozoa</taxon>
        <taxon>Platyhelminthes</taxon>
        <taxon>Cestoda</taxon>
        <taxon>Eucestoda</taxon>
        <taxon>Diphyllobothriidea</taxon>
        <taxon>Diphyllobothriidae</taxon>
        <taxon>Schistocephalus</taxon>
    </lineage>
</organism>
<feature type="region of interest" description="Disordered" evidence="1">
    <location>
        <begin position="88"/>
        <end position="116"/>
    </location>
</feature>
<keyword evidence="2" id="KW-0812">Transmembrane</keyword>
<gene>
    <name evidence="3" type="ORF">SSLN_LOCUS16351</name>
</gene>
<dbReference type="OrthoDB" id="8061355at2759"/>
<reference evidence="5" key="1">
    <citation type="submission" date="2016-06" db="UniProtKB">
        <authorList>
            <consortium name="WormBaseParasite"/>
        </authorList>
    </citation>
    <scope>IDENTIFICATION</scope>
</reference>
<protein>
    <submittedName>
        <fullName evidence="5">ABC transporter domain-containing protein</fullName>
    </submittedName>
</protein>
<evidence type="ECO:0000313" key="5">
    <source>
        <dbReference type="WBParaSite" id="SSLN_0001697201-mRNA-1"/>
    </source>
</evidence>
<dbReference type="AlphaFoldDB" id="A0A183TIQ3"/>
<name>A0A183TIQ3_SCHSO</name>
<evidence type="ECO:0000313" key="4">
    <source>
        <dbReference type="Proteomes" id="UP000275846"/>
    </source>
</evidence>
<evidence type="ECO:0000256" key="2">
    <source>
        <dbReference type="SAM" id="Phobius"/>
    </source>
</evidence>
<dbReference type="EMBL" id="UYSU01040983">
    <property type="protein sequence ID" value="VDM02737.1"/>
    <property type="molecule type" value="Genomic_DNA"/>
</dbReference>
<dbReference type="STRING" id="70667.A0A183TIQ3"/>
<sequence>MLGRLHLLDRAGNWRPHLCHDFIAKSRLVVLGDSADAGNGPQSSNAGPEPVSLGSHPATATTGVLSIMIGHNEGQMAVQFGSDQQPAFHSTLTNRRSEPSSEIGLETMSNSQEKEENKSVELTQPLCLRKISFCQHYRLLLWKSFLLRSRQPIFLVFELFLPLILIFVLVGMRYAQERAIYPPCHITSQPLPSMGFFTHLRSLICSANLTCTAYDYDRPPGAMFDLPPWLIGLASVGQSDSSDFLKPPIGPQPLPVAAVRKTLDQFTVGSNESALTASLDLIDTLGCDEKTFSLLGGTTSGPRVTTLARTYCLLPRISRKLLHSVLEGHLYASDVSPFAVADHLMRTADILASVRSSSTPNYQTPNMTVLLEAIKRISIPVCGSRPGQNDFLALAD</sequence>
<keyword evidence="2" id="KW-0472">Membrane</keyword>
<evidence type="ECO:0000256" key="1">
    <source>
        <dbReference type="SAM" id="MobiDB-lite"/>
    </source>
</evidence>
<keyword evidence="4" id="KW-1185">Reference proteome</keyword>
<reference evidence="3 4" key="2">
    <citation type="submission" date="2018-11" db="EMBL/GenBank/DDBJ databases">
        <authorList>
            <consortium name="Pathogen Informatics"/>
        </authorList>
    </citation>
    <scope>NUCLEOTIDE SEQUENCE [LARGE SCALE GENOMIC DNA]</scope>
    <source>
        <strain evidence="3 4">NST_G2</strain>
    </source>
</reference>
<dbReference type="WBParaSite" id="SSLN_0001697201-mRNA-1">
    <property type="protein sequence ID" value="SSLN_0001697201-mRNA-1"/>
    <property type="gene ID" value="SSLN_0001697201"/>
</dbReference>